<proteinExistence type="predicted"/>
<name>A0A0M3HY70_ASCLU</name>
<evidence type="ECO:0000256" key="1">
    <source>
        <dbReference type="SAM" id="MobiDB-lite"/>
    </source>
</evidence>
<organism evidence="2 3">
    <name type="scientific">Ascaris lumbricoides</name>
    <name type="common">Giant roundworm</name>
    <dbReference type="NCBI Taxonomy" id="6252"/>
    <lineage>
        <taxon>Eukaryota</taxon>
        <taxon>Metazoa</taxon>
        <taxon>Ecdysozoa</taxon>
        <taxon>Nematoda</taxon>
        <taxon>Chromadorea</taxon>
        <taxon>Rhabditida</taxon>
        <taxon>Spirurina</taxon>
        <taxon>Ascaridomorpha</taxon>
        <taxon>Ascaridoidea</taxon>
        <taxon>Ascarididae</taxon>
        <taxon>Ascaris</taxon>
    </lineage>
</organism>
<dbReference type="WBParaSite" id="ALUE_0000841101-mRNA-1">
    <property type="protein sequence ID" value="ALUE_0000841101-mRNA-1"/>
    <property type="gene ID" value="ALUE_0000841101"/>
</dbReference>
<keyword evidence="2" id="KW-1185">Reference proteome</keyword>
<accession>A0A0M3HY70</accession>
<dbReference type="Proteomes" id="UP000036681">
    <property type="component" value="Unplaced"/>
</dbReference>
<evidence type="ECO:0000313" key="2">
    <source>
        <dbReference type="Proteomes" id="UP000036681"/>
    </source>
</evidence>
<protein>
    <submittedName>
        <fullName evidence="3">Secreted protein</fullName>
    </submittedName>
</protein>
<feature type="region of interest" description="Disordered" evidence="1">
    <location>
        <begin position="74"/>
        <end position="96"/>
    </location>
</feature>
<dbReference type="AlphaFoldDB" id="A0A0M3HY70"/>
<evidence type="ECO:0000313" key="3">
    <source>
        <dbReference type="WBParaSite" id="ALUE_0000841101-mRNA-1"/>
    </source>
</evidence>
<reference evidence="3" key="1">
    <citation type="submission" date="2017-02" db="UniProtKB">
        <authorList>
            <consortium name="WormBaseParasite"/>
        </authorList>
    </citation>
    <scope>IDENTIFICATION</scope>
</reference>
<sequence>MSVINCSPLITVLSRSLLDRSSTNGVDDLQILDGETSQRDLTVTRTNDGQPSKGRQLNHSGVCIRACVRRPLGRRLEATQTKRAPVSGSRTRAGAC</sequence>